<proteinExistence type="predicted"/>
<reference evidence="2" key="1">
    <citation type="journal article" date="2019" name="Int. J. Syst. Evol. Microbiol.">
        <title>The Global Catalogue of Microorganisms (GCM) 10K type strain sequencing project: providing services to taxonomists for standard genome sequencing and annotation.</title>
        <authorList>
            <consortium name="The Broad Institute Genomics Platform"/>
            <consortium name="The Broad Institute Genome Sequencing Center for Infectious Disease"/>
            <person name="Wu L."/>
            <person name="Ma J."/>
        </authorList>
    </citation>
    <scope>NUCLEOTIDE SEQUENCE [LARGE SCALE GENOMIC DNA]</scope>
    <source>
        <strain evidence="2">CCUG 58938</strain>
    </source>
</reference>
<evidence type="ECO:0008006" key="3">
    <source>
        <dbReference type="Google" id="ProtNLM"/>
    </source>
</evidence>
<organism evidence="1 2">
    <name type="scientific">Ohtaekwangia kribbensis</name>
    <dbReference type="NCBI Taxonomy" id="688913"/>
    <lineage>
        <taxon>Bacteria</taxon>
        <taxon>Pseudomonadati</taxon>
        <taxon>Bacteroidota</taxon>
        <taxon>Cytophagia</taxon>
        <taxon>Cytophagales</taxon>
        <taxon>Fulvivirgaceae</taxon>
        <taxon>Ohtaekwangia</taxon>
    </lineage>
</organism>
<dbReference type="PROSITE" id="PS51257">
    <property type="entry name" value="PROKAR_LIPOPROTEIN"/>
    <property type="match status" value="1"/>
</dbReference>
<dbReference type="Proteomes" id="UP001597112">
    <property type="component" value="Unassembled WGS sequence"/>
</dbReference>
<dbReference type="EMBL" id="JBHTKA010000004">
    <property type="protein sequence ID" value="MFD1000333.1"/>
    <property type="molecule type" value="Genomic_DNA"/>
</dbReference>
<name>A0ABW3K535_9BACT</name>
<accession>A0ABW3K535</accession>
<evidence type="ECO:0000313" key="1">
    <source>
        <dbReference type="EMBL" id="MFD1000333.1"/>
    </source>
</evidence>
<keyword evidence="2" id="KW-1185">Reference proteome</keyword>
<sequence>MRIGLSEGKCVYAMIYIYMRRLIFLISICTGLFGCSKNAPRTEASKGDSLPLTADSSITEKVYTAATLDEYKALYDLQRYLTDADSANTETIDFDCAILIFPTEEQIERMKKDYNEEDFYVVADDNNWYQAKAIDIIDSLGIKTITAKERYIKLKGENKNWTLDIRKDHLPCWNLVFFNRTKAPQIIPTVNLTPEKVREFFEISK</sequence>
<comment type="caution">
    <text evidence="1">The sequence shown here is derived from an EMBL/GenBank/DDBJ whole genome shotgun (WGS) entry which is preliminary data.</text>
</comment>
<protein>
    <recommendedName>
        <fullName evidence="3">Lipoprotein</fullName>
    </recommendedName>
</protein>
<evidence type="ECO:0000313" key="2">
    <source>
        <dbReference type="Proteomes" id="UP001597112"/>
    </source>
</evidence>
<gene>
    <name evidence="1" type="ORF">ACFQ21_13505</name>
</gene>